<protein>
    <recommendedName>
        <fullName evidence="1">DUF6456 domain-containing protein</fullName>
    </recommendedName>
</protein>
<feature type="domain" description="DUF6456" evidence="1">
    <location>
        <begin position="1"/>
        <end position="101"/>
    </location>
</feature>
<dbReference type="OrthoDB" id="7476630at2"/>
<dbReference type="Proteomes" id="UP000246352">
    <property type="component" value="Unassembled WGS sequence"/>
</dbReference>
<keyword evidence="3" id="KW-1185">Reference proteome</keyword>
<evidence type="ECO:0000259" key="1">
    <source>
        <dbReference type="Pfam" id="PF20057"/>
    </source>
</evidence>
<proteinExistence type="predicted"/>
<evidence type="ECO:0000313" key="3">
    <source>
        <dbReference type="Proteomes" id="UP000246352"/>
    </source>
</evidence>
<dbReference type="AlphaFoldDB" id="A0A317PPW1"/>
<reference evidence="2 3" key="1">
    <citation type="submission" date="2018-05" db="EMBL/GenBank/DDBJ databases">
        <title>Genomic Encyclopedia of Type Strains, Phase IV (KMG-IV): sequencing the most valuable type-strain genomes for metagenomic binning, comparative biology and taxonomic classification.</title>
        <authorList>
            <person name="Goeker M."/>
        </authorList>
    </citation>
    <scope>NUCLEOTIDE SEQUENCE [LARGE SCALE GENOMIC DNA]</scope>
    <source>
        <strain evidence="2 3">DSM 16791</strain>
    </source>
</reference>
<name>A0A317PPW1_9HYPH</name>
<gene>
    <name evidence="2" type="ORF">DFR52_102857</name>
</gene>
<dbReference type="InterPro" id="IPR045599">
    <property type="entry name" value="DUF6456"/>
</dbReference>
<organism evidence="2 3">
    <name type="scientific">Hoeflea marina</name>
    <dbReference type="NCBI Taxonomy" id="274592"/>
    <lineage>
        <taxon>Bacteria</taxon>
        <taxon>Pseudomonadati</taxon>
        <taxon>Pseudomonadota</taxon>
        <taxon>Alphaproteobacteria</taxon>
        <taxon>Hyphomicrobiales</taxon>
        <taxon>Rhizobiaceae</taxon>
        <taxon>Hoeflea</taxon>
    </lineage>
</organism>
<dbReference type="RefSeq" id="WP_146215590.1">
    <property type="nucleotide sequence ID" value="NZ_QGTR01000002.1"/>
</dbReference>
<comment type="caution">
    <text evidence="2">The sequence shown here is derived from an EMBL/GenBank/DDBJ whole genome shotgun (WGS) entry which is preliminary data.</text>
</comment>
<accession>A0A317PPW1</accession>
<dbReference type="Pfam" id="PF20057">
    <property type="entry name" value="DUF6456"/>
    <property type="match status" value="1"/>
</dbReference>
<sequence length="129" mass="14212">MRRDFERGRLMPGVSQRWEPVTARGGSGAGGMAELADAAIAARGRVERALDAAGPEFSGLLVDVCCFLKGLEQVERERQWPQRSAKLMLGAGLRILERHYNPPQLPRHSSMRVWAGENYRPGLGDGIDV</sequence>
<evidence type="ECO:0000313" key="2">
    <source>
        <dbReference type="EMBL" id="PWW02189.1"/>
    </source>
</evidence>
<dbReference type="EMBL" id="QGTR01000002">
    <property type="protein sequence ID" value="PWW02189.1"/>
    <property type="molecule type" value="Genomic_DNA"/>
</dbReference>